<keyword evidence="1 3" id="KW-0597">Phosphoprotein</keyword>
<dbReference type="InterPro" id="IPR000792">
    <property type="entry name" value="Tscrpt_reg_LuxR_C"/>
</dbReference>
<dbReference type="Pfam" id="PF00196">
    <property type="entry name" value="GerE"/>
    <property type="match status" value="1"/>
</dbReference>
<evidence type="ECO:0000256" key="3">
    <source>
        <dbReference type="PROSITE-ProRule" id="PRU00169"/>
    </source>
</evidence>
<dbReference type="PANTHER" id="PTHR43214">
    <property type="entry name" value="TWO-COMPONENT RESPONSE REGULATOR"/>
    <property type="match status" value="1"/>
</dbReference>
<keyword evidence="2" id="KW-0238">DNA-binding</keyword>
<dbReference type="InterPro" id="IPR011006">
    <property type="entry name" value="CheY-like_superfamily"/>
</dbReference>
<sequence length="217" mass="23422">MTEEQKIRLLVADDHPMLREGLVAVLGTQPDFYVIGEAADGSEVVRLAETLLPDVILLDLEMPGMDGVAALRKLREAGAKARAIVFTAYDTDERILGALRAGARGYLLKGASRAEIFDAIRTVHSGGSLLQPVVTARLLEHVERGGDRGSPNGLTPREIEVLGLLAQGLKNAEIAERLFISERTAKFHVSSILAKLDAANRTEAARVAVRRGLIDPQ</sequence>
<dbReference type="Pfam" id="PF00072">
    <property type="entry name" value="Response_reg"/>
    <property type="match status" value="1"/>
</dbReference>
<dbReference type="GO" id="GO:0003677">
    <property type="term" value="F:DNA binding"/>
    <property type="evidence" value="ECO:0007669"/>
    <property type="project" value="UniProtKB-KW"/>
</dbReference>
<evidence type="ECO:0000313" key="6">
    <source>
        <dbReference type="EMBL" id="CAA9449885.1"/>
    </source>
</evidence>
<dbReference type="PROSITE" id="PS50043">
    <property type="entry name" value="HTH_LUXR_2"/>
    <property type="match status" value="1"/>
</dbReference>
<protein>
    <submittedName>
        <fullName evidence="6">Two-component transcriptional response regulator, LuxR family</fullName>
    </submittedName>
</protein>
<dbReference type="PRINTS" id="PR00038">
    <property type="entry name" value="HTHLUXR"/>
</dbReference>
<feature type="domain" description="Response regulatory" evidence="5">
    <location>
        <begin position="8"/>
        <end position="124"/>
    </location>
</feature>
<evidence type="ECO:0000259" key="4">
    <source>
        <dbReference type="PROSITE" id="PS50043"/>
    </source>
</evidence>
<dbReference type="SUPFAM" id="SSF52172">
    <property type="entry name" value="CheY-like"/>
    <property type="match status" value="1"/>
</dbReference>
<dbReference type="SMART" id="SM00421">
    <property type="entry name" value="HTH_LUXR"/>
    <property type="match status" value="1"/>
</dbReference>
<evidence type="ECO:0000256" key="1">
    <source>
        <dbReference type="ARBA" id="ARBA00022553"/>
    </source>
</evidence>
<dbReference type="CDD" id="cd06170">
    <property type="entry name" value="LuxR_C_like"/>
    <property type="match status" value="1"/>
</dbReference>
<feature type="domain" description="HTH luxR-type" evidence="4">
    <location>
        <begin position="147"/>
        <end position="212"/>
    </location>
</feature>
<name>A0A6J4QN84_9ACTN</name>
<dbReference type="AlphaFoldDB" id="A0A6J4QN84"/>
<accession>A0A6J4QN84</accession>
<dbReference type="CDD" id="cd17535">
    <property type="entry name" value="REC_NarL-like"/>
    <property type="match status" value="1"/>
</dbReference>
<reference evidence="6" key="1">
    <citation type="submission" date="2020-02" db="EMBL/GenBank/DDBJ databases">
        <authorList>
            <person name="Meier V. D."/>
        </authorList>
    </citation>
    <scope>NUCLEOTIDE SEQUENCE</scope>
    <source>
        <strain evidence="6">AVDCRST_MAG37</strain>
    </source>
</reference>
<evidence type="ECO:0000259" key="5">
    <source>
        <dbReference type="PROSITE" id="PS50110"/>
    </source>
</evidence>
<dbReference type="PANTHER" id="PTHR43214:SF43">
    <property type="entry name" value="TWO-COMPONENT RESPONSE REGULATOR"/>
    <property type="match status" value="1"/>
</dbReference>
<dbReference type="InterPro" id="IPR001789">
    <property type="entry name" value="Sig_transdc_resp-reg_receiver"/>
</dbReference>
<evidence type="ECO:0000256" key="2">
    <source>
        <dbReference type="ARBA" id="ARBA00023125"/>
    </source>
</evidence>
<dbReference type="InterPro" id="IPR058245">
    <property type="entry name" value="NreC/VraR/RcsB-like_REC"/>
</dbReference>
<dbReference type="SUPFAM" id="SSF46894">
    <property type="entry name" value="C-terminal effector domain of the bipartite response regulators"/>
    <property type="match status" value="1"/>
</dbReference>
<dbReference type="InterPro" id="IPR039420">
    <property type="entry name" value="WalR-like"/>
</dbReference>
<dbReference type="GO" id="GO:0006355">
    <property type="term" value="P:regulation of DNA-templated transcription"/>
    <property type="evidence" value="ECO:0007669"/>
    <property type="project" value="InterPro"/>
</dbReference>
<dbReference type="PROSITE" id="PS50110">
    <property type="entry name" value="RESPONSE_REGULATORY"/>
    <property type="match status" value="1"/>
</dbReference>
<dbReference type="GO" id="GO:0000160">
    <property type="term" value="P:phosphorelay signal transduction system"/>
    <property type="evidence" value="ECO:0007669"/>
    <property type="project" value="InterPro"/>
</dbReference>
<dbReference type="Gene3D" id="3.40.50.2300">
    <property type="match status" value="1"/>
</dbReference>
<dbReference type="SMART" id="SM00448">
    <property type="entry name" value="REC"/>
    <property type="match status" value="1"/>
</dbReference>
<dbReference type="InterPro" id="IPR016032">
    <property type="entry name" value="Sig_transdc_resp-reg_C-effctor"/>
</dbReference>
<proteinExistence type="predicted"/>
<organism evidence="6">
    <name type="scientific">uncultured Rubrobacteraceae bacterium</name>
    <dbReference type="NCBI Taxonomy" id="349277"/>
    <lineage>
        <taxon>Bacteria</taxon>
        <taxon>Bacillati</taxon>
        <taxon>Actinomycetota</taxon>
        <taxon>Rubrobacteria</taxon>
        <taxon>Rubrobacterales</taxon>
        <taxon>Rubrobacteraceae</taxon>
        <taxon>environmental samples</taxon>
    </lineage>
</organism>
<dbReference type="EMBL" id="CADCVD010000105">
    <property type="protein sequence ID" value="CAA9449885.1"/>
    <property type="molecule type" value="Genomic_DNA"/>
</dbReference>
<feature type="modified residue" description="4-aspartylphosphate" evidence="3">
    <location>
        <position position="59"/>
    </location>
</feature>
<gene>
    <name evidence="6" type="ORF">AVDCRST_MAG37-2215</name>
</gene>